<name>A0A1S0U758_LOALO</name>
<dbReference type="InParanoid" id="A0A1S0U758"/>
<accession>A0A1S0U758</accession>
<sequence>MVEPWEIVVAYRCNLRYTVKIRAVDGSAMESTVMESIYKNQLKGKRNGCSWSFLGEKCEKKNVMSLIRISPYLITTLVVGSSLQTEKGNSAVAVYMCMSVCVYMRVIIFPDLSWLPITENKLEVKTREQRIYPLF</sequence>
<evidence type="ECO:0000313" key="1">
    <source>
        <dbReference type="EMBL" id="EFO25438.1"/>
    </source>
</evidence>
<reference evidence="1" key="1">
    <citation type="submission" date="2012-04" db="EMBL/GenBank/DDBJ databases">
        <title>The Genome Sequence of Loa loa.</title>
        <authorList>
            <consortium name="The Broad Institute Genome Sequencing Platform"/>
            <consortium name="Broad Institute Genome Sequencing Center for Infectious Disease"/>
            <person name="Nutman T.B."/>
            <person name="Fink D.L."/>
            <person name="Russ C."/>
            <person name="Young S."/>
            <person name="Zeng Q."/>
            <person name="Gargeya S."/>
            <person name="Alvarado L."/>
            <person name="Berlin A."/>
            <person name="Chapman S.B."/>
            <person name="Chen Z."/>
            <person name="Freedman E."/>
            <person name="Gellesch M."/>
            <person name="Goldberg J."/>
            <person name="Griggs A."/>
            <person name="Gujja S."/>
            <person name="Heilman E.R."/>
            <person name="Heiman D."/>
            <person name="Howarth C."/>
            <person name="Mehta T."/>
            <person name="Neiman D."/>
            <person name="Pearson M."/>
            <person name="Roberts A."/>
            <person name="Saif S."/>
            <person name="Shea T."/>
            <person name="Shenoy N."/>
            <person name="Sisk P."/>
            <person name="Stolte C."/>
            <person name="Sykes S."/>
            <person name="White J."/>
            <person name="Yandava C."/>
            <person name="Haas B."/>
            <person name="Henn M.R."/>
            <person name="Nusbaum C."/>
            <person name="Birren B."/>
        </authorList>
    </citation>
    <scope>NUCLEOTIDE SEQUENCE [LARGE SCALE GENOMIC DNA]</scope>
</reference>
<dbReference type="AlphaFoldDB" id="A0A1S0U758"/>
<gene>
    <name evidence="1" type="ORF">LOAG_03051</name>
</gene>
<dbReference type="KEGG" id="loa:LOAG_03051"/>
<organism evidence="1">
    <name type="scientific">Loa loa</name>
    <name type="common">Eye worm</name>
    <name type="synonym">Filaria loa</name>
    <dbReference type="NCBI Taxonomy" id="7209"/>
    <lineage>
        <taxon>Eukaryota</taxon>
        <taxon>Metazoa</taxon>
        <taxon>Ecdysozoa</taxon>
        <taxon>Nematoda</taxon>
        <taxon>Chromadorea</taxon>
        <taxon>Rhabditida</taxon>
        <taxon>Spirurina</taxon>
        <taxon>Spiruromorpha</taxon>
        <taxon>Filarioidea</taxon>
        <taxon>Onchocercidae</taxon>
        <taxon>Loa</taxon>
    </lineage>
</organism>
<dbReference type="GeneID" id="9940436"/>
<protein>
    <submittedName>
        <fullName evidence="1">Uncharacterized protein</fullName>
    </submittedName>
</protein>
<dbReference type="CTD" id="9940436"/>
<proteinExistence type="predicted"/>
<dbReference type="EMBL" id="JH712084">
    <property type="protein sequence ID" value="EFO25438.1"/>
    <property type="molecule type" value="Genomic_DNA"/>
</dbReference>
<dbReference type="RefSeq" id="XP_003138636.1">
    <property type="nucleotide sequence ID" value="XM_003138588.1"/>
</dbReference>